<dbReference type="NCBIfam" id="NF008113">
    <property type="entry name" value="PRK10860.1"/>
    <property type="match status" value="1"/>
</dbReference>
<feature type="active site" description="Proton donor" evidence="6">
    <location>
        <position position="98"/>
    </location>
</feature>
<comment type="similarity">
    <text evidence="6">Belongs to the cytidine and deoxycytidylate deaminase family.</text>
</comment>
<feature type="domain" description="CMP/dCMP-type deaminase" evidence="7">
    <location>
        <begin position="45"/>
        <end position="156"/>
    </location>
</feature>
<feature type="binding site" evidence="6">
    <location>
        <position position="126"/>
    </location>
    <ligand>
        <name>Zn(2+)</name>
        <dbReference type="ChEBI" id="CHEBI:29105"/>
        <note>catalytic</note>
    </ligand>
</feature>
<dbReference type="PANTHER" id="PTHR11079">
    <property type="entry name" value="CYTOSINE DEAMINASE FAMILY MEMBER"/>
    <property type="match status" value="1"/>
</dbReference>
<evidence type="ECO:0000256" key="2">
    <source>
        <dbReference type="ARBA" id="ARBA00022723"/>
    </source>
</evidence>
<dbReference type="InterPro" id="IPR002125">
    <property type="entry name" value="CMP_dCMP_dom"/>
</dbReference>
<name>A0ABQ2QHP9_9GAMM</name>
<evidence type="ECO:0000256" key="1">
    <source>
        <dbReference type="ARBA" id="ARBA00022694"/>
    </source>
</evidence>
<proteinExistence type="inferred from homology"/>
<protein>
    <recommendedName>
        <fullName evidence="6">tRNA-specific adenosine deaminase</fullName>
        <ecNumber evidence="6">3.5.4.33</ecNumber>
    </recommendedName>
</protein>
<feature type="binding site" evidence="6">
    <location>
        <position position="129"/>
    </location>
    <ligand>
        <name>Zn(2+)</name>
        <dbReference type="ChEBI" id="CHEBI:29105"/>
        <note>catalytic</note>
    </ligand>
</feature>
<keyword evidence="1 6" id="KW-0819">tRNA processing</keyword>
<organism evidence="8 9">
    <name type="scientific">Shewanella ulleungensis</name>
    <dbReference type="NCBI Taxonomy" id="2282699"/>
    <lineage>
        <taxon>Bacteria</taxon>
        <taxon>Pseudomonadati</taxon>
        <taxon>Pseudomonadota</taxon>
        <taxon>Gammaproteobacteria</taxon>
        <taxon>Alteromonadales</taxon>
        <taxon>Shewanellaceae</taxon>
        <taxon>Shewanella</taxon>
    </lineage>
</organism>
<evidence type="ECO:0000256" key="5">
    <source>
        <dbReference type="ARBA" id="ARBA00048045"/>
    </source>
</evidence>
<dbReference type="InterPro" id="IPR016193">
    <property type="entry name" value="Cytidine_deaminase-like"/>
</dbReference>
<feature type="binding site" evidence="6">
    <location>
        <position position="96"/>
    </location>
    <ligand>
        <name>Zn(2+)</name>
        <dbReference type="ChEBI" id="CHEBI:29105"/>
        <note>catalytic</note>
    </ligand>
</feature>
<evidence type="ECO:0000256" key="6">
    <source>
        <dbReference type="HAMAP-Rule" id="MF_00972"/>
    </source>
</evidence>
<evidence type="ECO:0000256" key="4">
    <source>
        <dbReference type="ARBA" id="ARBA00022833"/>
    </source>
</evidence>
<dbReference type="EMBL" id="BMQW01000002">
    <property type="protein sequence ID" value="GGP81394.1"/>
    <property type="molecule type" value="Genomic_DNA"/>
</dbReference>
<comment type="subunit">
    <text evidence="6">Homodimer.</text>
</comment>
<evidence type="ECO:0000256" key="3">
    <source>
        <dbReference type="ARBA" id="ARBA00022801"/>
    </source>
</evidence>
<keyword evidence="3 6" id="KW-0378">Hydrolase</keyword>
<keyword evidence="2 6" id="KW-0479">Metal-binding</keyword>
<keyword evidence="9" id="KW-1185">Reference proteome</keyword>
<dbReference type="PROSITE" id="PS51747">
    <property type="entry name" value="CYT_DCMP_DEAMINASES_2"/>
    <property type="match status" value="1"/>
</dbReference>
<dbReference type="InterPro" id="IPR058535">
    <property type="entry name" value="MafB19-deam"/>
</dbReference>
<dbReference type="HAMAP" id="MF_00972">
    <property type="entry name" value="tRNA_aden_deaminase"/>
    <property type="match status" value="1"/>
</dbReference>
<sequence>MTDIPKADCAAQLDDPNLASNTAPSATSNANLNAIDTPVSEAQQVIDRQWMRLAMQLAEQAELNGEVPVGAVLVKDDVMIASGFNLSIINNDPTAHAEMECIRQAGKVLNNYRMLDTTLYVTLEPCAMCAGAMVHGRIKRVVYGADDLKTGAAGSVIDLLQHPAFNHQLEVRAGVLADECAEQLSAFFKRRRAEKKALKLLAKKQQVEG</sequence>
<dbReference type="InterPro" id="IPR028883">
    <property type="entry name" value="tRNA_aden_deaminase"/>
</dbReference>
<dbReference type="PANTHER" id="PTHR11079:SF202">
    <property type="entry name" value="TRNA-SPECIFIC ADENOSINE DEAMINASE"/>
    <property type="match status" value="1"/>
</dbReference>
<keyword evidence="4 6" id="KW-0862">Zinc</keyword>
<accession>A0ABQ2QHP9</accession>
<reference evidence="9" key="1">
    <citation type="journal article" date="2019" name="Int. J. Syst. Evol. Microbiol.">
        <title>The Global Catalogue of Microorganisms (GCM) 10K type strain sequencing project: providing services to taxonomists for standard genome sequencing and annotation.</title>
        <authorList>
            <consortium name="The Broad Institute Genomics Platform"/>
            <consortium name="The Broad Institute Genome Sequencing Center for Infectious Disease"/>
            <person name="Wu L."/>
            <person name="Ma J."/>
        </authorList>
    </citation>
    <scope>NUCLEOTIDE SEQUENCE [LARGE SCALE GENOMIC DNA]</scope>
    <source>
        <strain evidence="9">JCM 32305</strain>
    </source>
</reference>
<gene>
    <name evidence="6" type="primary">tadA</name>
    <name evidence="8" type="ORF">GCM10009410_12940</name>
</gene>
<dbReference type="CDD" id="cd01285">
    <property type="entry name" value="nucleoside_deaminase"/>
    <property type="match status" value="1"/>
</dbReference>
<comment type="function">
    <text evidence="6">Catalyzes the deamination of adenosine to inosine at the wobble position 34 of tRNA(Arg2).</text>
</comment>
<evidence type="ECO:0000313" key="9">
    <source>
        <dbReference type="Proteomes" id="UP000654004"/>
    </source>
</evidence>
<evidence type="ECO:0000259" key="7">
    <source>
        <dbReference type="PROSITE" id="PS51747"/>
    </source>
</evidence>
<dbReference type="Proteomes" id="UP000654004">
    <property type="component" value="Unassembled WGS sequence"/>
</dbReference>
<evidence type="ECO:0000313" key="8">
    <source>
        <dbReference type="EMBL" id="GGP81394.1"/>
    </source>
</evidence>
<dbReference type="EC" id="3.5.4.33" evidence="6"/>
<comment type="catalytic activity">
    <reaction evidence="5 6">
        <text>adenosine(34) in tRNA + H2O + H(+) = inosine(34) in tRNA + NH4(+)</text>
        <dbReference type="Rhea" id="RHEA:43168"/>
        <dbReference type="Rhea" id="RHEA-COMP:10373"/>
        <dbReference type="Rhea" id="RHEA-COMP:10374"/>
        <dbReference type="ChEBI" id="CHEBI:15377"/>
        <dbReference type="ChEBI" id="CHEBI:15378"/>
        <dbReference type="ChEBI" id="CHEBI:28938"/>
        <dbReference type="ChEBI" id="CHEBI:74411"/>
        <dbReference type="ChEBI" id="CHEBI:82852"/>
        <dbReference type="EC" id="3.5.4.33"/>
    </reaction>
</comment>
<comment type="caution">
    <text evidence="8">The sequence shown here is derived from an EMBL/GenBank/DDBJ whole genome shotgun (WGS) entry which is preliminary data.</text>
</comment>
<dbReference type="Gene3D" id="3.40.140.10">
    <property type="entry name" value="Cytidine Deaminase, domain 2"/>
    <property type="match status" value="1"/>
</dbReference>
<dbReference type="Pfam" id="PF14437">
    <property type="entry name" value="MafB19-deam"/>
    <property type="match status" value="1"/>
</dbReference>
<dbReference type="SUPFAM" id="SSF53927">
    <property type="entry name" value="Cytidine deaminase-like"/>
    <property type="match status" value="1"/>
</dbReference>
<comment type="cofactor">
    <cofactor evidence="6">
        <name>Zn(2+)</name>
        <dbReference type="ChEBI" id="CHEBI:29105"/>
    </cofactor>
    <text evidence="6">Binds 1 zinc ion per subunit.</text>
</comment>